<keyword evidence="3" id="KW-1185">Reference proteome</keyword>
<evidence type="ECO:0000313" key="3">
    <source>
        <dbReference type="Proteomes" id="UP000789375"/>
    </source>
</evidence>
<dbReference type="EMBL" id="CAJVPP010005833">
    <property type="protein sequence ID" value="CAG8670534.1"/>
    <property type="molecule type" value="Genomic_DNA"/>
</dbReference>
<accession>A0A9N9EEC5</accession>
<comment type="caution">
    <text evidence="2">The sequence shown here is derived from an EMBL/GenBank/DDBJ whole genome shotgun (WGS) entry which is preliminary data.</text>
</comment>
<sequence length="226" mass="25916">MPSQNSEQDNDKETKIFIENYIKDVNSYLGDFLKTSQPKYDPNETSITDPLPKSSTTVKNQEKTTKSISLSELLSSPTINPEIFSNKPFKDDNASESPINDNSFSRQQEAKQSLAQKLKISEIRTDYFDQKKEIWNGALINCSELHVKLQECMSFGGFFDKMSLCTSARRKFWSCLEDQKQYLIDNGYASPGKNVAENEEILYQADLYNLSKLAQEERTEKEKLKS</sequence>
<organism evidence="2 3">
    <name type="scientific">Funneliformis mosseae</name>
    <name type="common">Endomycorrhizal fungus</name>
    <name type="synonym">Glomus mosseae</name>
    <dbReference type="NCBI Taxonomy" id="27381"/>
    <lineage>
        <taxon>Eukaryota</taxon>
        <taxon>Fungi</taxon>
        <taxon>Fungi incertae sedis</taxon>
        <taxon>Mucoromycota</taxon>
        <taxon>Glomeromycotina</taxon>
        <taxon>Glomeromycetes</taxon>
        <taxon>Glomerales</taxon>
        <taxon>Glomeraceae</taxon>
        <taxon>Funneliformis</taxon>
    </lineage>
</organism>
<evidence type="ECO:0000313" key="2">
    <source>
        <dbReference type="EMBL" id="CAG8670534.1"/>
    </source>
</evidence>
<proteinExistence type="predicted"/>
<name>A0A9N9EEC5_FUNMO</name>
<feature type="region of interest" description="Disordered" evidence="1">
    <location>
        <begin position="79"/>
        <end position="108"/>
    </location>
</feature>
<protein>
    <submittedName>
        <fullName evidence="2">15625_t:CDS:1</fullName>
    </submittedName>
</protein>
<feature type="region of interest" description="Disordered" evidence="1">
    <location>
        <begin position="33"/>
        <end position="64"/>
    </location>
</feature>
<feature type="compositionally biased region" description="Polar residues" evidence="1">
    <location>
        <begin position="95"/>
        <end position="108"/>
    </location>
</feature>
<dbReference type="Proteomes" id="UP000789375">
    <property type="component" value="Unassembled WGS sequence"/>
</dbReference>
<gene>
    <name evidence="2" type="ORF">FMOSSE_LOCUS12385</name>
</gene>
<dbReference type="AlphaFoldDB" id="A0A9N9EEC5"/>
<reference evidence="2" key="1">
    <citation type="submission" date="2021-06" db="EMBL/GenBank/DDBJ databases">
        <authorList>
            <person name="Kallberg Y."/>
            <person name="Tangrot J."/>
            <person name="Rosling A."/>
        </authorList>
    </citation>
    <scope>NUCLEOTIDE SEQUENCE</scope>
    <source>
        <strain evidence="2">87-6 pot B 2015</strain>
    </source>
</reference>
<feature type="compositionally biased region" description="Polar residues" evidence="1">
    <location>
        <begin position="34"/>
        <end position="59"/>
    </location>
</feature>
<evidence type="ECO:0000256" key="1">
    <source>
        <dbReference type="SAM" id="MobiDB-lite"/>
    </source>
</evidence>